<name>A0A916Y792_9HYPH</name>
<dbReference type="Proteomes" id="UP000613160">
    <property type="component" value="Unassembled WGS sequence"/>
</dbReference>
<dbReference type="Pfam" id="PF01261">
    <property type="entry name" value="AP_endonuc_2"/>
    <property type="match status" value="1"/>
</dbReference>
<keyword evidence="2" id="KW-0413">Isomerase</keyword>
<dbReference type="InterPro" id="IPR036237">
    <property type="entry name" value="Xyl_isomerase-like_sf"/>
</dbReference>
<dbReference type="PANTHER" id="PTHR12110">
    <property type="entry name" value="HYDROXYPYRUVATE ISOMERASE"/>
    <property type="match status" value="1"/>
</dbReference>
<dbReference type="PANTHER" id="PTHR12110:SF41">
    <property type="entry name" value="INOSOSE DEHYDRATASE"/>
    <property type="match status" value="1"/>
</dbReference>
<dbReference type="RefSeq" id="WP_188853898.1">
    <property type="nucleotide sequence ID" value="NZ_BMJJ01000010.1"/>
</dbReference>
<evidence type="ECO:0000313" key="2">
    <source>
        <dbReference type="EMBL" id="GGD32197.1"/>
    </source>
</evidence>
<comment type="caution">
    <text evidence="2">The sequence shown here is derived from an EMBL/GenBank/DDBJ whole genome shotgun (WGS) entry which is preliminary data.</text>
</comment>
<protein>
    <submittedName>
        <fullName evidence="2">Xylose isomerase</fullName>
    </submittedName>
</protein>
<dbReference type="InterPro" id="IPR050312">
    <property type="entry name" value="IolE/XylAMocC-like"/>
</dbReference>
<dbReference type="GO" id="GO:0016853">
    <property type="term" value="F:isomerase activity"/>
    <property type="evidence" value="ECO:0007669"/>
    <property type="project" value="UniProtKB-KW"/>
</dbReference>
<proteinExistence type="predicted"/>
<gene>
    <name evidence="2" type="ORF">GCM10011335_39080</name>
</gene>
<feature type="domain" description="Xylose isomerase-like TIM barrel" evidence="1">
    <location>
        <begin position="23"/>
        <end position="219"/>
    </location>
</feature>
<dbReference type="InterPro" id="IPR013022">
    <property type="entry name" value="Xyl_isomerase-like_TIM-brl"/>
</dbReference>
<organism evidence="2 3">
    <name type="scientific">Aureimonas glaciei</name>
    <dbReference type="NCBI Taxonomy" id="1776957"/>
    <lineage>
        <taxon>Bacteria</taxon>
        <taxon>Pseudomonadati</taxon>
        <taxon>Pseudomonadota</taxon>
        <taxon>Alphaproteobacteria</taxon>
        <taxon>Hyphomicrobiales</taxon>
        <taxon>Aurantimonadaceae</taxon>
        <taxon>Aureimonas</taxon>
    </lineage>
</organism>
<dbReference type="Gene3D" id="3.20.20.150">
    <property type="entry name" value="Divalent-metal-dependent TIM barrel enzymes"/>
    <property type="match status" value="1"/>
</dbReference>
<accession>A0A916Y792</accession>
<reference evidence="2" key="1">
    <citation type="journal article" date="2014" name="Int. J. Syst. Evol. Microbiol.">
        <title>Complete genome sequence of Corynebacterium casei LMG S-19264T (=DSM 44701T), isolated from a smear-ripened cheese.</title>
        <authorList>
            <consortium name="US DOE Joint Genome Institute (JGI-PGF)"/>
            <person name="Walter F."/>
            <person name="Albersmeier A."/>
            <person name="Kalinowski J."/>
            <person name="Ruckert C."/>
        </authorList>
    </citation>
    <scope>NUCLEOTIDE SEQUENCE</scope>
    <source>
        <strain evidence="2">CGMCC 1.15493</strain>
    </source>
</reference>
<reference evidence="2" key="2">
    <citation type="submission" date="2020-09" db="EMBL/GenBank/DDBJ databases">
        <authorList>
            <person name="Sun Q."/>
            <person name="Zhou Y."/>
        </authorList>
    </citation>
    <scope>NUCLEOTIDE SEQUENCE</scope>
    <source>
        <strain evidence="2">CGMCC 1.15493</strain>
    </source>
</reference>
<keyword evidence="3" id="KW-1185">Reference proteome</keyword>
<dbReference type="SUPFAM" id="SSF51658">
    <property type="entry name" value="Xylose isomerase-like"/>
    <property type="match status" value="1"/>
</dbReference>
<dbReference type="EMBL" id="BMJJ01000010">
    <property type="protein sequence ID" value="GGD32197.1"/>
    <property type="molecule type" value="Genomic_DNA"/>
</dbReference>
<evidence type="ECO:0000259" key="1">
    <source>
        <dbReference type="Pfam" id="PF01261"/>
    </source>
</evidence>
<sequence>MTPDLSMQLYSARNFPPLASQLAVLADLGYRNVEPFRALYDDVPGLVAALKTHGLTARSAHFSVELLESEFDRSLEIARALGTEILVLPYLLPADRPTDAEGWTDFAGRVGAIAGRATDHGLRTAWHNHDFEMVALSDGSRPIEHILGSGVEWEADAAWIVRAGEDPKAWIERYSGQIAAVHVKDIVATGENADEDGWADVGHGTMDWQGLWDAGIAAGAELMIAEHDNPSDFRRFAARSAEAMTAFGGGA</sequence>
<evidence type="ECO:0000313" key="3">
    <source>
        <dbReference type="Proteomes" id="UP000613160"/>
    </source>
</evidence>
<dbReference type="AlphaFoldDB" id="A0A916Y792"/>